<evidence type="ECO:0008006" key="4">
    <source>
        <dbReference type="Google" id="ProtNLM"/>
    </source>
</evidence>
<accession>A0A3G9J060</accession>
<keyword evidence="1" id="KW-0732">Signal</keyword>
<name>A0A3G9J060_9ACTN</name>
<evidence type="ECO:0000313" key="2">
    <source>
        <dbReference type="EMBL" id="BBH16844.1"/>
    </source>
</evidence>
<keyword evidence="3" id="KW-1185">Reference proteome</keyword>
<feature type="signal peptide" evidence="1">
    <location>
        <begin position="1"/>
        <end position="29"/>
    </location>
</feature>
<organism evidence="2 3">
    <name type="scientific">Nocardioides baekrokdamisoli</name>
    <dbReference type="NCBI Taxonomy" id="1804624"/>
    <lineage>
        <taxon>Bacteria</taxon>
        <taxon>Bacillati</taxon>
        <taxon>Actinomycetota</taxon>
        <taxon>Actinomycetes</taxon>
        <taxon>Propionibacteriales</taxon>
        <taxon>Nocardioidaceae</taxon>
        <taxon>Nocardioides</taxon>
    </lineage>
</organism>
<dbReference type="KEGG" id="nbe:Back2_11310"/>
<evidence type="ECO:0000313" key="3">
    <source>
        <dbReference type="Proteomes" id="UP000271573"/>
    </source>
</evidence>
<gene>
    <name evidence="2" type="ORF">Back2_11310</name>
</gene>
<proteinExistence type="predicted"/>
<dbReference type="RefSeq" id="WP_125567540.1">
    <property type="nucleotide sequence ID" value="NZ_AP019307.1"/>
</dbReference>
<dbReference type="PROSITE" id="PS51257">
    <property type="entry name" value="PROKAR_LIPOPROTEIN"/>
    <property type="match status" value="1"/>
</dbReference>
<dbReference type="AlphaFoldDB" id="A0A3G9J060"/>
<feature type="chain" id="PRO_5018302158" description="Lipoprotein" evidence="1">
    <location>
        <begin position="30"/>
        <end position="149"/>
    </location>
</feature>
<sequence>MNTTKTLTATVAVVAAVTLSACGSSKSSAPNSAASGTPSKTTIAQRLSAAKQCAPALKPLAQLQSVGTDFATKKITATQAAQRLAPIQKAVADAAAKNATSKPGTALKTLSDDIANLQANPPKDPASVKQAVATLTKDGLAAVSACTGS</sequence>
<protein>
    <recommendedName>
        <fullName evidence="4">Lipoprotein</fullName>
    </recommendedName>
</protein>
<dbReference type="EMBL" id="AP019307">
    <property type="protein sequence ID" value="BBH16844.1"/>
    <property type="molecule type" value="Genomic_DNA"/>
</dbReference>
<evidence type="ECO:0000256" key="1">
    <source>
        <dbReference type="SAM" id="SignalP"/>
    </source>
</evidence>
<reference evidence="2 3" key="1">
    <citation type="submission" date="2018-11" db="EMBL/GenBank/DDBJ databases">
        <title>Complete genome sequence of Nocardioides baekrokdamisoli strain KCTC 39748.</title>
        <authorList>
            <person name="Kang S.W."/>
            <person name="Lee K.C."/>
            <person name="Kim K.K."/>
            <person name="Kim J.S."/>
            <person name="Kim D.S."/>
            <person name="Ko S.H."/>
            <person name="Yang S.H."/>
            <person name="Shin Y.K."/>
            <person name="Lee J.S."/>
        </authorList>
    </citation>
    <scope>NUCLEOTIDE SEQUENCE [LARGE SCALE GENOMIC DNA]</scope>
    <source>
        <strain evidence="2 3">KCTC 39748</strain>
    </source>
</reference>
<dbReference type="Proteomes" id="UP000271573">
    <property type="component" value="Chromosome"/>
</dbReference>